<feature type="region of interest" description="Disordered" evidence="3">
    <location>
        <begin position="168"/>
        <end position="256"/>
    </location>
</feature>
<gene>
    <name evidence="6" type="ORF">M0813_11005</name>
</gene>
<dbReference type="Proteomes" id="UP001150062">
    <property type="component" value="Unassembled WGS sequence"/>
</dbReference>
<dbReference type="SUPFAM" id="SSF64268">
    <property type="entry name" value="PX domain"/>
    <property type="match status" value="1"/>
</dbReference>
<dbReference type="PROSITE" id="PS50195">
    <property type="entry name" value="PX"/>
    <property type="match status" value="1"/>
</dbReference>
<dbReference type="SUPFAM" id="SSF50044">
    <property type="entry name" value="SH3-domain"/>
    <property type="match status" value="1"/>
</dbReference>
<reference evidence="6" key="1">
    <citation type="submission" date="2022-08" db="EMBL/GenBank/DDBJ databases">
        <title>Novel sulfate-reducing endosymbionts in the free-living metamonad Anaeramoeba.</title>
        <authorList>
            <person name="Jerlstrom-Hultqvist J."/>
            <person name="Cepicka I."/>
            <person name="Gallot-Lavallee L."/>
            <person name="Salas-Leiva D."/>
            <person name="Curtis B.A."/>
            <person name="Zahonova K."/>
            <person name="Pipaliya S."/>
            <person name="Dacks J."/>
            <person name="Roger A.J."/>
        </authorList>
    </citation>
    <scope>NUCLEOTIDE SEQUENCE</scope>
    <source>
        <strain evidence="6">Schooner1</strain>
    </source>
</reference>
<proteinExistence type="predicted"/>
<dbReference type="Gene3D" id="3.30.1520.10">
    <property type="entry name" value="Phox-like domain"/>
    <property type="match status" value="1"/>
</dbReference>
<organism evidence="6 7">
    <name type="scientific">Anaeramoeba flamelloides</name>
    <dbReference type="NCBI Taxonomy" id="1746091"/>
    <lineage>
        <taxon>Eukaryota</taxon>
        <taxon>Metamonada</taxon>
        <taxon>Anaeramoebidae</taxon>
        <taxon>Anaeramoeba</taxon>
    </lineage>
</organism>
<dbReference type="SMART" id="SM00312">
    <property type="entry name" value="PX"/>
    <property type="match status" value="1"/>
</dbReference>
<comment type="caution">
    <text evidence="6">The sequence shown here is derived from an EMBL/GenBank/DDBJ whole genome shotgun (WGS) entry which is preliminary data.</text>
</comment>
<accession>A0ABQ8X129</accession>
<evidence type="ECO:0000256" key="1">
    <source>
        <dbReference type="ARBA" id="ARBA00022443"/>
    </source>
</evidence>
<evidence type="ECO:0000259" key="5">
    <source>
        <dbReference type="PROSITE" id="PS50195"/>
    </source>
</evidence>
<dbReference type="Gene3D" id="1.20.1270.60">
    <property type="entry name" value="Arfaptin homology (AH) domain/BAR domain"/>
    <property type="match status" value="1"/>
</dbReference>
<evidence type="ECO:0000313" key="6">
    <source>
        <dbReference type="EMBL" id="KAJ6226315.1"/>
    </source>
</evidence>
<dbReference type="Gene3D" id="2.30.30.40">
    <property type="entry name" value="SH3 Domains"/>
    <property type="match status" value="1"/>
</dbReference>
<dbReference type="PANTHER" id="PTHR45827:SF1">
    <property type="entry name" value="SORTING NEXIN"/>
    <property type="match status" value="1"/>
</dbReference>
<dbReference type="Pfam" id="PF00018">
    <property type="entry name" value="SH3_1"/>
    <property type="match status" value="1"/>
</dbReference>
<keyword evidence="7" id="KW-1185">Reference proteome</keyword>
<dbReference type="EMBL" id="JAOAOG010000345">
    <property type="protein sequence ID" value="KAJ6226315.1"/>
    <property type="molecule type" value="Genomic_DNA"/>
</dbReference>
<protein>
    <submittedName>
        <fullName evidence="6">Sorting nexin</fullName>
    </submittedName>
</protein>
<dbReference type="PANTHER" id="PTHR45827">
    <property type="entry name" value="SORTING NEXIN"/>
    <property type="match status" value="1"/>
</dbReference>
<name>A0ABQ8X129_9EUKA</name>
<sequence length="750" mass="88678">MSNKKISARVLFDYEAQENDELSLRQGEIIEILSEDVSGWWTGNVNGRKGLIPGGYVEYIFENEEEEEEEENRQTSVLEEKLIGLNISEESLEDGEYQETSTNEQFETLQNTIEKEIYEKIQNDTLNESPSITKKCIASKTDLNTQTDTLKNKEKEIIVEENENEKIENYQNIMNQEVENENEKEKENENETEFENEKEKEKEKENENENENEFEKEQKQKQEQVTETQPKQVQKIRKRRILRNRPKPKPLPKIKKDSQIEINEKIKNRNIKYQDLDSTANKRMTVSYITRQPRKIISNGFNENLGLEEENQQDLNNMNESKTNKKKDKLKKKTRWTVRLRSGKSKQNETSSEFVEEKVYGSVPQPQVTILNNYLWKENSVPFLVIIDDPKKESKFKSTKKFTTYAVSHRNVIVRRRFKHFVWFRNRLCERYESLLIPHLPKKEVLKRFREEFILKRLWGLEKFVNRVIAHPILRNSSIVIHFLNNPLKGNWKPCKREIERENREYAPFYQSVNFPKSNNLINSKNEYKHFKNTTSTLNKYSKTVTSLSVVIDMEYLEHSEIIQTLGKQLVALAFNRGNGIGWREVCQPSKKVEEAIIGLGSHFESMGKSLHELVIRENYEQSEIFKDFVKLNKNQLKLIKNNQSTEESVKSKTVKIENFEKTNSNSNQIDNIKQYKNRIENEKLKGNIISKITVTELESLHFLRTFEFKETFNSFVDNKILYHDQMAEHWGNVLKLVDQIPCINGSEYF</sequence>
<dbReference type="SMART" id="SM00326">
    <property type="entry name" value="SH3"/>
    <property type="match status" value="1"/>
</dbReference>
<dbReference type="InterPro" id="IPR036871">
    <property type="entry name" value="PX_dom_sf"/>
</dbReference>
<dbReference type="PROSITE" id="PS50002">
    <property type="entry name" value="SH3"/>
    <property type="match status" value="1"/>
</dbReference>
<evidence type="ECO:0000256" key="2">
    <source>
        <dbReference type="PROSITE-ProRule" id="PRU00192"/>
    </source>
</evidence>
<feature type="compositionally biased region" description="Basic residues" evidence="3">
    <location>
        <begin position="234"/>
        <end position="253"/>
    </location>
</feature>
<dbReference type="InterPro" id="IPR027267">
    <property type="entry name" value="AH/BAR_dom_sf"/>
</dbReference>
<evidence type="ECO:0000256" key="3">
    <source>
        <dbReference type="SAM" id="MobiDB-lite"/>
    </source>
</evidence>
<feature type="domain" description="SH3" evidence="4">
    <location>
        <begin position="3"/>
        <end position="62"/>
    </location>
</feature>
<keyword evidence="1 2" id="KW-0728">SH3 domain</keyword>
<evidence type="ECO:0000259" key="4">
    <source>
        <dbReference type="PROSITE" id="PS50002"/>
    </source>
</evidence>
<dbReference type="InterPro" id="IPR001452">
    <property type="entry name" value="SH3_domain"/>
</dbReference>
<feature type="domain" description="PX" evidence="5">
    <location>
        <begin position="381"/>
        <end position="490"/>
    </location>
</feature>
<evidence type="ECO:0000313" key="7">
    <source>
        <dbReference type="Proteomes" id="UP001150062"/>
    </source>
</evidence>
<dbReference type="PRINTS" id="PR00452">
    <property type="entry name" value="SH3DOMAIN"/>
</dbReference>
<dbReference type="InterPro" id="IPR001683">
    <property type="entry name" value="PX_dom"/>
</dbReference>
<feature type="region of interest" description="Disordered" evidence="3">
    <location>
        <begin position="309"/>
        <end position="332"/>
    </location>
</feature>
<dbReference type="Pfam" id="PF00787">
    <property type="entry name" value="PX"/>
    <property type="match status" value="1"/>
</dbReference>
<feature type="compositionally biased region" description="Basic and acidic residues" evidence="3">
    <location>
        <begin position="181"/>
        <end position="224"/>
    </location>
</feature>
<dbReference type="InterPro" id="IPR036028">
    <property type="entry name" value="SH3-like_dom_sf"/>
</dbReference>